<keyword evidence="1" id="KW-1133">Transmembrane helix</keyword>
<reference evidence="2 3" key="1">
    <citation type="submission" date="2018-04" db="EMBL/GenBank/DDBJ databases">
        <title>Novel Campyloabacter and Helicobacter Species and Strains.</title>
        <authorList>
            <person name="Mannion A.J."/>
            <person name="Shen Z."/>
            <person name="Fox J.G."/>
        </authorList>
    </citation>
    <scope>NUCLEOTIDE SEQUENCE [LARGE SCALE GENOMIC DNA]</scope>
    <source>
        <strain evidence="2 3">ATCC 700242</strain>
    </source>
</reference>
<keyword evidence="1" id="KW-0472">Membrane</keyword>
<protein>
    <submittedName>
        <fullName evidence="2">Uncharacterized protein</fullName>
    </submittedName>
</protein>
<organism evidence="2 3">
    <name type="scientific">Helicobacter cholecystus</name>
    <dbReference type="NCBI Taxonomy" id="45498"/>
    <lineage>
        <taxon>Bacteria</taxon>
        <taxon>Pseudomonadati</taxon>
        <taxon>Campylobacterota</taxon>
        <taxon>Epsilonproteobacteria</taxon>
        <taxon>Campylobacterales</taxon>
        <taxon>Helicobacteraceae</taxon>
        <taxon>Helicobacter</taxon>
    </lineage>
</organism>
<feature type="transmembrane region" description="Helical" evidence="1">
    <location>
        <begin position="6"/>
        <end position="29"/>
    </location>
</feature>
<comment type="caution">
    <text evidence="2">The sequence shown here is derived from an EMBL/GenBank/DDBJ whole genome shotgun (WGS) entry which is preliminary data.</text>
</comment>
<dbReference type="Proteomes" id="UP000257067">
    <property type="component" value="Unassembled WGS sequence"/>
</dbReference>
<keyword evidence="3" id="KW-1185">Reference proteome</keyword>
<dbReference type="OrthoDB" id="9953585at2"/>
<evidence type="ECO:0000313" key="2">
    <source>
        <dbReference type="EMBL" id="RDU68201.1"/>
    </source>
</evidence>
<dbReference type="EMBL" id="NXLU01000010">
    <property type="protein sequence ID" value="RDU68201.1"/>
    <property type="molecule type" value="Genomic_DNA"/>
</dbReference>
<gene>
    <name evidence="2" type="ORF">CQA62_06415</name>
</gene>
<dbReference type="AlphaFoldDB" id="A0A3D8IUG3"/>
<name>A0A3D8IUG3_9HELI</name>
<dbReference type="RefSeq" id="WP_104725027.1">
    <property type="nucleotide sequence ID" value="NZ_FZNE01000011.1"/>
</dbReference>
<sequence>MTELRIWIIPCIIFGVFLALISAILVYTYSDMDDPLRKGSKEVNKSVTSMEDFQKAMDAKLK</sequence>
<accession>A0A3D8IUG3</accession>
<evidence type="ECO:0000313" key="3">
    <source>
        <dbReference type="Proteomes" id="UP000257067"/>
    </source>
</evidence>
<evidence type="ECO:0000256" key="1">
    <source>
        <dbReference type="SAM" id="Phobius"/>
    </source>
</evidence>
<keyword evidence="1" id="KW-0812">Transmembrane</keyword>
<proteinExistence type="predicted"/>